<keyword evidence="2" id="KW-0479">Metal-binding</keyword>
<dbReference type="AlphaFoldDB" id="A0A3P7PN99"/>
<dbReference type="CDD" id="cd00077">
    <property type="entry name" value="HDc"/>
    <property type="match status" value="1"/>
</dbReference>
<dbReference type="GO" id="GO:0000166">
    <property type="term" value="F:nucleotide binding"/>
    <property type="evidence" value="ECO:0007669"/>
    <property type="project" value="UniProtKB-KW"/>
</dbReference>
<dbReference type="Pfam" id="PF01966">
    <property type="entry name" value="HD"/>
    <property type="match status" value="1"/>
</dbReference>
<dbReference type="InterPro" id="IPR051094">
    <property type="entry name" value="Diverse_Catalytic_Enzymes"/>
</dbReference>
<sequence>MKFVEVLIADQKITQKLKKKLSPKRYEHTLSVTKVAYELGKAHHYNPSKAALAGLLHDCAKHYSNKKLLRLCERYAITKSKAEELNHDLLHAKVGAFIAREKYHVEDPDILNAITYHTTGRPSMSLLEKIVYISDYIEPGRKHGGRLDLIRRIAYQDLDKAMLYILEDTLEYLHHRKATIDPVTKETYNYYKKLRRE</sequence>
<feature type="domain" description="HD" evidence="7">
    <location>
        <begin position="25"/>
        <end position="140"/>
    </location>
</feature>
<dbReference type="Proteomes" id="UP000279029">
    <property type="component" value="Chromosome"/>
</dbReference>
<keyword evidence="4" id="KW-0378">Hydrolase</keyword>
<evidence type="ECO:0000256" key="2">
    <source>
        <dbReference type="ARBA" id="ARBA00022723"/>
    </source>
</evidence>
<keyword evidence="9" id="KW-1185">Reference proteome</keyword>
<dbReference type="GO" id="GO:0046872">
    <property type="term" value="F:metal ion binding"/>
    <property type="evidence" value="ECO:0007669"/>
    <property type="project" value="UniProtKB-KW"/>
</dbReference>
<name>A0A3P7PN99_9FIRM</name>
<gene>
    <name evidence="8" type="ORF">PATL70BA_0165</name>
</gene>
<evidence type="ECO:0000256" key="6">
    <source>
        <dbReference type="ARBA" id="ARBA00049417"/>
    </source>
</evidence>
<keyword evidence="3" id="KW-0547">Nucleotide-binding</keyword>
<dbReference type="Gene3D" id="1.10.3210.10">
    <property type="entry name" value="Hypothetical protein af1432"/>
    <property type="match status" value="1"/>
</dbReference>
<dbReference type="GO" id="GO:0008803">
    <property type="term" value="F:bis(5'-nucleosyl)-tetraphosphatase (symmetrical) activity"/>
    <property type="evidence" value="ECO:0007669"/>
    <property type="project" value="UniProtKB-EC"/>
</dbReference>
<dbReference type="InterPro" id="IPR003607">
    <property type="entry name" value="HD/PDEase_dom"/>
</dbReference>
<dbReference type="InterPro" id="IPR005249">
    <property type="entry name" value="YqeK"/>
</dbReference>
<dbReference type="PANTHER" id="PTHR35795:SF1">
    <property type="entry name" value="BIS(5'-NUCLEOSYL)-TETRAPHOSPHATASE, SYMMETRICAL"/>
    <property type="match status" value="1"/>
</dbReference>
<comment type="catalytic activity">
    <reaction evidence="6">
        <text>P(1),P(4)-bis(5'-adenosyl) tetraphosphate + H2O = 2 ADP + 2 H(+)</text>
        <dbReference type="Rhea" id="RHEA:24252"/>
        <dbReference type="ChEBI" id="CHEBI:15377"/>
        <dbReference type="ChEBI" id="CHEBI:15378"/>
        <dbReference type="ChEBI" id="CHEBI:58141"/>
        <dbReference type="ChEBI" id="CHEBI:456216"/>
        <dbReference type="EC" id="3.6.1.41"/>
    </reaction>
</comment>
<dbReference type="InterPro" id="IPR006674">
    <property type="entry name" value="HD_domain"/>
</dbReference>
<protein>
    <recommendedName>
        <fullName evidence="1">bis(5'-nucleosyl)-tetraphosphatase (symmetrical)</fullName>
        <ecNumber evidence="1">3.6.1.41</ecNumber>
    </recommendedName>
</protein>
<dbReference type="SUPFAM" id="SSF109604">
    <property type="entry name" value="HD-domain/PDEase-like"/>
    <property type="match status" value="1"/>
</dbReference>
<dbReference type="EC" id="3.6.1.41" evidence="1"/>
<dbReference type="OrthoDB" id="5295945at2"/>
<dbReference type="PROSITE" id="PS51831">
    <property type="entry name" value="HD"/>
    <property type="match status" value="1"/>
</dbReference>
<evidence type="ECO:0000256" key="5">
    <source>
        <dbReference type="ARBA" id="ARBA00023004"/>
    </source>
</evidence>
<dbReference type="KEGG" id="cbar:PATL70BA_0165"/>
<evidence type="ECO:0000256" key="3">
    <source>
        <dbReference type="ARBA" id="ARBA00022741"/>
    </source>
</evidence>
<dbReference type="NCBIfam" id="TIGR00488">
    <property type="entry name" value="bis(5'-nucleosyl)-tetraphosphatase (symmetrical) YqeK"/>
    <property type="match status" value="1"/>
</dbReference>
<keyword evidence="5" id="KW-0408">Iron</keyword>
<dbReference type="PANTHER" id="PTHR35795">
    <property type="entry name" value="SLR1885 PROTEIN"/>
    <property type="match status" value="1"/>
</dbReference>
<evidence type="ECO:0000256" key="4">
    <source>
        <dbReference type="ARBA" id="ARBA00022801"/>
    </source>
</evidence>
<organism evidence="8 9">
    <name type="scientific">Petrocella atlantisensis</name>
    <dbReference type="NCBI Taxonomy" id="2173034"/>
    <lineage>
        <taxon>Bacteria</taxon>
        <taxon>Bacillati</taxon>
        <taxon>Bacillota</taxon>
        <taxon>Clostridia</taxon>
        <taxon>Lachnospirales</taxon>
        <taxon>Vallitaleaceae</taxon>
        <taxon>Petrocella</taxon>
    </lineage>
</organism>
<evidence type="ECO:0000313" key="9">
    <source>
        <dbReference type="Proteomes" id="UP000279029"/>
    </source>
</evidence>
<evidence type="ECO:0000313" key="8">
    <source>
        <dbReference type="EMBL" id="VDN46007.1"/>
    </source>
</evidence>
<dbReference type="SMART" id="SM00471">
    <property type="entry name" value="HDc"/>
    <property type="match status" value="1"/>
</dbReference>
<reference evidence="8 9" key="1">
    <citation type="submission" date="2018-09" db="EMBL/GenBank/DDBJ databases">
        <authorList>
            <person name="Postec A."/>
        </authorList>
    </citation>
    <scope>NUCLEOTIDE SEQUENCE [LARGE SCALE GENOMIC DNA]</scope>
    <source>
        <strain evidence="8">70B-A</strain>
    </source>
</reference>
<accession>A0A3P7PN99</accession>
<proteinExistence type="predicted"/>
<dbReference type="EMBL" id="LR130778">
    <property type="protein sequence ID" value="VDN46007.1"/>
    <property type="molecule type" value="Genomic_DNA"/>
</dbReference>
<dbReference type="RefSeq" id="WP_125135583.1">
    <property type="nucleotide sequence ID" value="NZ_LR130778.1"/>
</dbReference>
<evidence type="ECO:0000256" key="1">
    <source>
        <dbReference type="ARBA" id="ARBA00012506"/>
    </source>
</evidence>
<evidence type="ECO:0000259" key="7">
    <source>
        <dbReference type="PROSITE" id="PS51831"/>
    </source>
</evidence>